<dbReference type="PANTHER" id="PTHR47396">
    <property type="entry name" value="TYPE I RESTRICTION ENZYME ECOKI R PROTEIN"/>
    <property type="match status" value="1"/>
</dbReference>
<keyword evidence="2" id="KW-0067">ATP-binding</keyword>
<dbReference type="InterPro" id="IPR050742">
    <property type="entry name" value="Helicase_Restrict-Modif_Enz"/>
</dbReference>
<dbReference type="SMART" id="SM00487">
    <property type="entry name" value="DEXDc"/>
    <property type="match status" value="1"/>
</dbReference>
<dbReference type="Gene3D" id="3.90.1570.30">
    <property type="match status" value="1"/>
</dbReference>
<dbReference type="Pfam" id="PF04851">
    <property type="entry name" value="ResIII"/>
    <property type="match status" value="1"/>
</dbReference>
<comment type="caution">
    <text evidence="2">The sequence shown here is derived from an EMBL/GenBank/DDBJ whole genome shotgun (WGS) entry which is preliminary data.</text>
</comment>
<dbReference type="PROSITE" id="PS51192">
    <property type="entry name" value="HELICASE_ATP_BIND_1"/>
    <property type="match status" value="1"/>
</dbReference>
<keyword evidence="2" id="KW-0378">Hydrolase</keyword>
<sequence>MSENEATARIKINKLLETAGWRFFPEGDTPANIRLEPTVAIKSADLDSLGENFEKAERGFVDFLLLDARGFPLIVLEAKAEDKNPLVGKEQARRYARSQNCRFVILSNGNLHYFWDLERGNPYVITSFPTPDSVTGYKQVTPNPQRLVEEHVGADYIVLTQRPTYQSEAGWKNEAERPAYIQANKLRFLRPYQLKAIHQLQAAMREGKDRFLFEMATGTGKTLTAAAVVKLFLRSGNARRVLFLVDRLELEDQARKAFAGLLSADFQTVIYKENRDDWRRAEIVVTTVQSLLFNNKYQRFFSPTDFDLVISDEAHRSIGGNARAVFDYFIGYKLGLTATPRDYLRRFDKDNPGTRDPREAERRLLLDTYRTFGCESGQPTFRYSLLDGVRDRYLVNPTVVDARTEITTELLSEEGFIISFTDGTGEDQQEAFKQREFEKRFFSEATNQLFCKTFLENALRDPVSGEIGKSVVFAVSQNHAAKLAQIFNRIANRMFPGRYQSDFAVQVTSSVPDAQQFTTNFANNNLLGSGNFIPAYKTSKARVCVTVGMMTTGYDCTDILNLGLFRPIFSPTDFIQIKGRGTRKHDFLEQLFDDQIREGVARHQKTGFKLFDFFANCEYFETEFNYDEVLKLPRPTGRPRDEGGGTGPVVYEGTYEHLGADILASVREETIGYEGMKIDRMFFERFEDAVREDPVIVAAVEAGQWDRVIDYVNREVFDKPEEYYSLDKLRKAAAVDRRITLREILEKIFGLIPRFKSKDELLEEEFAKFVADHVPEPPSAIPAIKHYFKAYVTSGRVRDIIDRRQFTDLATNPVFSTRDFKAVPEKFRTLVPEYIKDYVSLNQFTL</sequence>
<evidence type="ECO:0000313" key="3">
    <source>
        <dbReference type="Proteomes" id="UP000705867"/>
    </source>
</evidence>
<keyword evidence="2" id="KW-0547">Nucleotide-binding</keyword>
<reference evidence="2" key="1">
    <citation type="journal article" date="2021" name="bioRxiv">
        <title>Unraveling nitrogen, sulfur and carbon metabolic pathways and microbial community transcriptional responses to substrate deprivation and toxicity stresses in a bioreactor mimicking anoxic brackish coastal sediment conditions.</title>
        <authorList>
            <person name="Martins P.D."/>
            <person name="Echeveste M.J."/>
            <person name="Arshad A."/>
            <person name="Kurth J."/>
            <person name="Ouboter H."/>
            <person name="Jetten M.S.M."/>
            <person name="Welte C.U."/>
        </authorList>
    </citation>
    <scope>NUCLEOTIDE SEQUENCE</scope>
    <source>
        <strain evidence="2">MAG_39</strain>
    </source>
</reference>
<dbReference type="InterPro" id="IPR027417">
    <property type="entry name" value="P-loop_NTPase"/>
</dbReference>
<dbReference type="SUPFAM" id="SSF52540">
    <property type="entry name" value="P-loop containing nucleoside triphosphate hydrolases"/>
    <property type="match status" value="2"/>
</dbReference>
<proteinExistence type="predicted"/>
<dbReference type="CDD" id="cd18032">
    <property type="entry name" value="DEXHc_RE_I_III_res"/>
    <property type="match status" value="1"/>
</dbReference>
<keyword evidence="2" id="KW-0347">Helicase</keyword>
<dbReference type="EMBL" id="JAIOIV010000147">
    <property type="protein sequence ID" value="MBZ0158280.1"/>
    <property type="molecule type" value="Genomic_DNA"/>
</dbReference>
<dbReference type="InterPro" id="IPR006935">
    <property type="entry name" value="Helicase/UvrB_N"/>
</dbReference>
<protein>
    <submittedName>
        <fullName evidence="2">DEAD/DEAH box helicase family protein</fullName>
    </submittedName>
</protein>
<dbReference type="GO" id="GO:0005524">
    <property type="term" value="F:ATP binding"/>
    <property type="evidence" value="ECO:0007669"/>
    <property type="project" value="InterPro"/>
</dbReference>
<dbReference type="GO" id="GO:0016787">
    <property type="term" value="F:hydrolase activity"/>
    <property type="evidence" value="ECO:0007669"/>
    <property type="project" value="InterPro"/>
</dbReference>
<dbReference type="InterPro" id="IPR014001">
    <property type="entry name" value="Helicase_ATP-bd"/>
</dbReference>
<dbReference type="AlphaFoldDB" id="A0A953M3G8"/>
<reference evidence="2" key="2">
    <citation type="submission" date="2021-08" db="EMBL/GenBank/DDBJ databases">
        <authorList>
            <person name="Dalcin Martins P."/>
        </authorList>
    </citation>
    <scope>NUCLEOTIDE SEQUENCE</scope>
    <source>
        <strain evidence="2">MAG_39</strain>
    </source>
</reference>
<gene>
    <name evidence="2" type="ORF">K8I29_18955</name>
</gene>
<evidence type="ECO:0000313" key="2">
    <source>
        <dbReference type="EMBL" id="MBZ0158280.1"/>
    </source>
</evidence>
<dbReference type="Proteomes" id="UP000705867">
    <property type="component" value="Unassembled WGS sequence"/>
</dbReference>
<feature type="domain" description="Helicase ATP-binding" evidence="1">
    <location>
        <begin position="202"/>
        <end position="358"/>
    </location>
</feature>
<organism evidence="2 3">
    <name type="scientific">Candidatus Nitrobium versatile</name>
    <dbReference type="NCBI Taxonomy" id="2884831"/>
    <lineage>
        <taxon>Bacteria</taxon>
        <taxon>Pseudomonadati</taxon>
        <taxon>Nitrospirota</taxon>
        <taxon>Nitrospiria</taxon>
        <taxon>Nitrospirales</taxon>
        <taxon>Nitrospiraceae</taxon>
        <taxon>Candidatus Nitrobium</taxon>
    </lineage>
</organism>
<dbReference type="GO" id="GO:0003677">
    <property type="term" value="F:DNA binding"/>
    <property type="evidence" value="ECO:0007669"/>
    <property type="project" value="InterPro"/>
</dbReference>
<dbReference type="PANTHER" id="PTHR47396:SF1">
    <property type="entry name" value="ATP-DEPENDENT HELICASE IRC3-RELATED"/>
    <property type="match status" value="1"/>
</dbReference>
<dbReference type="Pfam" id="PF13588">
    <property type="entry name" value="HSDR_N_2"/>
    <property type="match status" value="1"/>
</dbReference>
<dbReference type="GO" id="GO:0005829">
    <property type="term" value="C:cytosol"/>
    <property type="evidence" value="ECO:0007669"/>
    <property type="project" value="TreeGrafter"/>
</dbReference>
<dbReference type="InterPro" id="IPR029464">
    <property type="entry name" value="HSDR_N"/>
</dbReference>
<evidence type="ECO:0000259" key="1">
    <source>
        <dbReference type="PROSITE" id="PS51192"/>
    </source>
</evidence>
<accession>A0A953M3G8</accession>
<dbReference type="Gene3D" id="3.40.50.300">
    <property type="entry name" value="P-loop containing nucleotide triphosphate hydrolases"/>
    <property type="match status" value="2"/>
</dbReference>
<dbReference type="GO" id="GO:0004386">
    <property type="term" value="F:helicase activity"/>
    <property type="evidence" value="ECO:0007669"/>
    <property type="project" value="UniProtKB-KW"/>
</dbReference>
<name>A0A953M3G8_9BACT</name>